<feature type="modified residue" description="4-aspartylphosphate" evidence="3">
    <location>
        <position position="59"/>
    </location>
</feature>
<dbReference type="SUPFAM" id="SSF52172">
    <property type="entry name" value="CheY-like"/>
    <property type="match status" value="1"/>
</dbReference>
<evidence type="ECO:0000256" key="3">
    <source>
        <dbReference type="PROSITE-ProRule" id="PRU00169"/>
    </source>
</evidence>
<evidence type="ECO:0000313" key="7">
    <source>
        <dbReference type="Proteomes" id="UP000588051"/>
    </source>
</evidence>
<dbReference type="GO" id="GO:0003677">
    <property type="term" value="F:DNA binding"/>
    <property type="evidence" value="ECO:0007669"/>
    <property type="project" value="UniProtKB-KW"/>
</dbReference>
<dbReference type="SMART" id="SM00448">
    <property type="entry name" value="REC"/>
    <property type="match status" value="1"/>
</dbReference>
<evidence type="ECO:0000313" key="6">
    <source>
        <dbReference type="EMBL" id="NVO78964.1"/>
    </source>
</evidence>
<dbReference type="PANTHER" id="PTHR43214:SF43">
    <property type="entry name" value="TWO-COMPONENT RESPONSE REGULATOR"/>
    <property type="match status" value="1"/>
</dbReference>
<dbReference type="Gene3D" id="3.40.50.2300">
    <property type="match status" value="1"/>
</dbReference>
<gene>
    <name evidence="6" type="ORF">HV832_14130</name>
</gene>
<comment type="caution">
    <text evidence="6">The sequence shown here is derived from an EMBL/GenBank/DDBJ whole genome shotgun (WGS) entry which is preliminary data.</text>
</comment>
<dbReference type="InterPro" id="IPR016032">
    <property type="entry name" value="Sig_transdc_resp-reg_C-effctor"/>
</dbReference>
<evidence type="ECO:0000259" key="4">
    <source>
        <dbReference type="PROSITE" id="PS50043"/>
    </source>
</evidence>
<accession>A0A850QRG0</accession>
<evidence type="ECO:0000259" key="5">
    <source>
        <dbReference type="PROSITE" id="PS50110"/>
    </source>
</evidence>
<organism evidence="6 7">
    <name type="scientific">Undibacterium oligocarboniphilum</name>
    <dbReference type="NCBI Taxonomy" id="666702"/>
    <lineage>
        <taxon>Bacteria</taxon>
        <taxon>Pseudomonadati</taxon>
        <taxon>Pseudomonadota</taxon>
        <taxon>Betaproteobacteria</taxon>
        <taxon>Burkholderiales</taxon>
        <taxon>Oxalobacteraceae</taxon>
        <taxon>Undibacterium</taxon>
    </lineage>
</organism>
<proteinExistence type="predicted"/>
<evidence type="ECO:0000256" key="1">
    <source>
        <dbReference type="ARBA" id="ARBA00022553"/>
    </source>
</evidence>
<dbReference type="PRINTS" id="PR00038">
    <property type="entry name" value="HTHLUXR"/>
</dbReference>
<dbReference type="InterPro" id="IPR001789">
    <property type="entry name" value="Sig_transdc_resp-reg_receiver"/>
</dbReference>
<dbReference type="CDD" id="cd06170">
    <property type="entry name" value="LuxR_C_like"/>
    <property type="match status" value="1"/>
</dbReference>
<keyword evidence="1 3" id="KW-0597">Phosphoprotein</keyword>
<dbReference type="PROSITE" id="PS50043">
    <property type="entry name" value="HTH_LUXR_2"/>
    <property type="match status" value="1"/>
</dbReference>
<dbReference type="GO" id="GO:0000160">
    <property type="term" value="P:phosphorelay signal transduction system"/>
    <property type="evidence" value="ECO:0007669"/>
    <property type="project" value="InterPro"/>
</dbReference>
<dbReference type="CDD" id="cd17535">
    <property type="entry name" value="REC_NarL-like"/>
    <property type="match status" value="1"/>
</dbReference>
<evidence type="ECO:0000256" key="2">
    <source>
        <dbReference type="ARBA" id="ARBA00023125"/>
    </source>
</evidence>
<dbReference type="InterPro" id="IPR000792">
    <property type="entry name" value="Tscrpt_reg_LuxR_C"/>
</dbReference>
<dbReference type="PANTHER" id="PTHR43214">
    <property type="entry name" value="TWO-COMPONENT RESPONSE REGULATOR"/>
    <property type="match status" value="1"/>
</dbReference>
<dbReference type="Pfam" id="PF00196">
    <property type="entry name" value="GerE"/>
    <property type="match status" value="1"/>
</dbReference>
<keyword evidence="2" id="KW-0238">DNA-binding</keyword>
<dbReference type="EMBL" id="JABXYJ010000008">
    <property type="protein sequence ID" value="NVO78964.1"/>
    <property type="molecule type" value="Genomic_DNA"/>
</dbReference>
<protein>
    <submittedName>
        <fullName evidence="6">Response regulator transcription factor</fullName>
    </submittedName>
</protein>
<dbReference type="AlphaFoldDB" id="A0A850QRG0"/>
<dbReference type="PROSITE" id="PS50110">
    <property type="entry name" value="RESPONSE_REGULATORY"/>
    <property type="match status" value="1"/>
</dbReference>
<dbReference type="InterPro" id="IPR058245">
    <property type="entry name" value="NreC/VraR/RcsB-like_REC"/>
</dbReference>
<feature type="domain" description="Response regulatory" evidence="5">
    <location>
        <begin position="9"/>
        <end position="125"/>
    </location>
</feature>
<dbReference type="InterPro" id="IPR011006">
    <property type="entry name" value="CheY-like_superfamily"/>
</dbReference>
<sequence>MESHLKPVTVLLADDQQLLLETYARVLTEFGMQIVGYCKTPEEAVLKYKELRPNVLLLDIRFRQEKSGFDALKEIMEFDPYANILVISQHDEAPFIKRAYQYGAKSFLDKNCEAETLATAVKAVSLGQKYHVPGVTAKVMDLLTNQDPDPFALLSEIDMKIFKLLAAGKTNQEISKELGLKIGFVSTHRRSIEEKLHIDRPQQISILAMRYGLLQI</sequence>
<dbReference type="Pfam" id="PF00072">
    <property type="entry name" value="Response_reg"/>
    <property type="match status" value="1"/>
</dbReference>
<dbReference type="RefSeq" id="WP_176804499.1">
    <property type="nucleotide sequence ID" value="NZ_JABXYJ010000008.1"/>
</dbReference>
<dbReference type="Proteomes" id="UP000588051">
    <property type="component" value="Unassembled WGS sequence"/>
</dbReference>
<feature type="domain" description="HTH luxR-type" evidence="4">
    <location>
        <begin position="147"/>
        <end position="212"/>
    </location>
</feature>
<dbReference type="SUPFAM" id="SSF46894">
    <property type="entry name" value="C-terminal effector domain of the bipartite response regulators"/>
    <property type="match status" value="1"/>
</dbReference>
<keyword evidence="7" id="KW-1185">Reference proteome</keyword>
<dbReference type="GO" id="GO:0006355">
    <property type="term" value="P:regulation of DNA-templated transcription"/>
    <property type="evidence" value="ECO:0007669"/>
    <property type="project" value="InterPro"/>
</dbReference>
<dbReference type="SMART" id="SM00421">
    <property type="entry name" value="HTH_LUXR"/>
    <property type="match status" value="1"/>
</dbReference>
<dbReference type="InterPro" id="IPR039420">
    <property type="entry name" value="WalR-like"/>
</dbReference>
<reference evidence="6 7" key="1">
    <citation type="submission" date="2020-06" db="EMBL/GenBank/DDBJ databases">
        <authorList>
            <person name="Qiu C."/>
            <person name="Liu Z."/>
        </authorList>
    </citation>
    <scope>NUCLEOTIDE SEQUENCE [LARGE SCALE GENOMIC DNA]</scope>
    <source>
        <strain evidence="6 7">EM 1</strain>
    </source>
</reference>
<name>A0A850QRG0_9BURK</name>